<comment type="caution">
    <text evidence="1">The sequence shown here is derived from an EMBL/GenBank/DDBJ whole genome shotgun (WGS) entry which is preliminary data.</text>
</comment>
<dbReference type="Proteomes" id="UP000284416">
    <property type="component" value="Unassembled WGS sequence"/>
</dbReference>
<accession>A0A417YX20</accession>
<gene>
    <name evidence="1" type="ORF">D1B31_05670</name>
</gene>
<dbReference type="OrthoDB" id="2655258at2"/>
<organism evidence="1 2">
    <name type="scientific">Neobacillus notoginsengisoli</name>
    <dbReference type="NCBI Taxonomy" id="1578198"/>
    <lineage>
        <taxon>Bacteria</taxon>
        <taxon>Bacillati</taxon>
        <taxon>Bacillota</taxon>
        <taxon>Bacilli</taxon>
        <taxon>Bacillales</taxon>
        <taxon>Bacillaceae</taxon>
        <taxon>Neobacillus</taxon>
    </lineage>
</organism>
<dbReference type="RefSeq" id="WP_118919779.1">
    <property type="nucleotide sequence ID" value="NZ_QWEG01000003.1"/>
</dbReference>
<sequence length="111" mass="12870">MDRLKGLSLVGLGLVLVTSAYLDSPYSILNNDYYYKTEGVRQTNAFLQKPVRNLVEYEMKLEDIQQRNGLIIETYREYEVKKDNEGKIIESKPTSKLEEIKYRDAAFGLEP</sequence>
<reference evidence="1 2" key="1">
    <citation type="journal article" date="2017" name="Int. J. Syst. Evol. Microbiol.">
        <title>Bacillus notoginsengisoli sp. nov., a novel bacterium isolated from the rhizosphere of Panax notoginseng.</title>
        <authorList>
            <person name="Zhang M.Y."/>
            <person name="Cheng J."/>
            <person name="Cai Y."/>
            <person name="Zhang T.Y."/>
            <person name="Wu Y.Y."/>
            <person name="Manikprabhu D."/>
            <person name="Li W.J."/>
            <person name="Zhang Y.X."/>
        </authorList>
    </citation>
    <scope>NUCLEOTIDE SEQUENCE [LARGE SCALE GENOMIC DNA]</scope>
    <source>
        <strain evidence="1 2">JCM 30743</strain>
    </source>
</reference>
<name>A0A417YX20_9BACI</name>
<evidence type="ECO:0000313" key="2">
    <source>
        <dbReference type="Proteomes" id="UP000284416"/>
    </source>
</evidence>
<dbReference type="EMBL" id="QWEG01000003">
    <property type="protein sequence ID" value="RHW42124.1"/>
    <property type="molecule type" value="Genomic_DNA"/>
</dbReference>
<evidence type="ECO:0000313" key="1">
    <source>
        <dbReference type="EMBL" id="RHW42124.1"/>
    </source>
</evidence>
<dbReference type="AlphaFoldDB" id="A0A417YX20"/>
<proteinExistence type="predicted"/>
<keyword evidence="2" id="KW-1185">Reference proteome</keyword>
<protein>
    <submittedName>
        <fullName evidence="1">Uncharacterized protein</fullName>
    </submittedName>
</protein>